<keyword evidence="5" id="KW-0067">ATP-binding</keyword>
<comment type="subcellular location">
    <subcellularLocation>
        <location evidence="1">Virion</location>
    </subcellularLocation>
</comment>
<evidence type="ECO:0000256" key="8">
    <source>
        <dbReference type="SAM" id="MobiDB-lite"/>
    </source>
</evidence>
<evidence type="ECO:0000256" key="6">
    <source>
        <dbReference type="ARBA" id="ARBA00022844"/>
    </source>
</evidence>
<evidence type="ECO:0000256" key="1">
    <source>
        <dbReference type="ARBA" id="ARBA00004328"/>
    </source>
</evidence>
<keyword evidence="3" id="KW-0808">Transferase</keyword>
<sequence>MKCDKNMDFHECELTILRQSIDQIAKIKGKQLIDDPNITEIVSIVEQFLRDKELICYGGTAINNILPKKDQFYNYNIELPDYDFFSKNPLNDAKQLADIYAKKGFEQVESKAGVHHGTFKVFVNFIPIADITYLIPEIYNNLKKEAIKIDGIYYTPPNYLRMSMYLELSRPRGDISRWEKILKRLTLFNKNFPLKINDCEDVNIQRKFSNEKMDYEKIFNITRKTLIKRGVVFFGAYANHYLLKYLKSNKQSKLQKIPDFDVLSDSPETTAVILKLKLNNEGIDNVKIIEHKGVGEIVPMHYEIKVGKDTIVFIYQPLACHSYNVININGEKVRIATIDTMLSYYLAYLYTDNAYYDKDRILCMSELLFKIQEKNRLKQKGLLRRFTLKCIGNQLTIEDTRSEKTKKFQELKNKKNTKEYEEYFLNYNPFLHNKKIKTQRAKDKKKNKNKTEKTQKKTKKLLDIV</sequence>
<dbReference type="GO" id="GO:0044423">
    <property type="term" value="C:virion component"/>
    <property type="evidence" value="ECO:0007669"/>
    <property type="project" value="UniProtKB-KW"/>
</dbReference>
<dbReference type="InterPro" id="IPR045355">
    <property type="entry name" value="PolyA_pol_cat_su"/>
</dbReference>
<evidence type="ECO:0000313" key="10">
    <source>
        <dbReference type="EMBL" id="QHU16429.1"/>
    </source>
</evidence>
<evidence type="ECO:0000256" key="4">
    <source>
        <dbReference type="ARBA" id="ARBA00022741"/>
    </source>
</evidence>
<keyword evidence="7" id="KW-0804">Transcription</keyword>
<evidence type="ECO:0000256" key="2">
    <source>
        <dbReference type="ARBA" id="ARBA00022664"/>
    </source>
</evidence>
<proteinExistence type="predicted"/>
<name>A0A6C0KFL5_9ZZZZ</name>
<protein>
    <recommendedName>
        <fullName evidence="9">Poly(A) polymerase catalytic subunit domain-containing protein</fullName>
    </recommendedName>
</protein>
<evidence type="ECO:0000256" key="3">
    <source>
        <dbReference type="ARBA" id="ARBA00022679"/>
    </source>
</evidence>
<feature type="compositionally biased region" description="Basic residues" evidence="8">
    <location>
        <begin position="434"/>
        <end position="448"/>
    </location>
</feature>
<dbReference type="Pfam" id="PF19244">
    <property type="entry name" value="Poly_A_pol_cat"/>
    <property type="match status" value="1"/>
</dbReference>
<accession>A0A6C0KFL5</accession>
<keyword evidence="6" id="KW-0946">Virion</keyword>
<feature type="domain" description="Poly(A) polymerase catalytic subunit" evidence="9">
    <location>
        <begin position="44"/>
        <end position="172"/>
    </location>
</feature>
<feature type="region of interest" description="Disordered" evidence="8">
    <location>
        <begin position="434"/>
        <end position="465"/>
    </location>
</feature>
<dbReference type="GO" id="GO:0016740">
    <property type="term" value="F:transferase activity"/>
    <property type="evidence" value="ECO:0007669"/>
    <property type="project" value="UniProtKB-KW"/>
</dbReference>
<keyword evidence="2" id="KW-0507">mRNA processing</keyword>
<dbReference type="AlphaFoldDB" id="A0A6C0KFL5"/>
<dbReference type="EMBL" id="MN740882">
    <property type="protein sequence ID" value="QHU16429.1"/>
    <property type="molecule type" value="Genomic_DNA"/>
</dbReference>
<dbReference type="GO" id="GO:0006397">
    <property type="term" value="P:mRNA processing"/>
    <property type="evidence" value="ECO:0007669"/>
    <property type="project" value="UniProtKB-KW"/>
</dbReference>
<evidence type="ECO:0000256" key="7">
    <source>
        <dbReference type="ARBA" id="ARBA00023163"/>
    </source>
</evidence>
<organism evidence="10">
    <name type="scientific">viral metagenome</name>
    <dbReference type="NCBI Taxonomy" id="1070528"/>
    <lineage>
        <taxon>unclassified sequences</taxon>
        <taxon>metagenomes</taxon>
        <taxon>organismal metagenomes</taxon>
    </lineage>
</organism>
<keyword evidence="4" id="KW-0547">Nucleotide-binding</keyword>
<evidence type="ECO:0000259" key="9">
    <source>
        <dbReference type="Pfam" id="PF19244"/>
    </source>
</evidence>
<feature type="compositionally biased region" description="Basic and acidic residues" evidence="8">
    <location>
        <begin position="449"/>
        <end position="465"/>
    </location>
</feature>
<reference evidence="10" key="1">
    <citation type="journal article" date="2020" name="Nature">
        <title>Giant virus diversity and host interactions through global metagenomics.</title>
        <authorList>
            <person name="Schulz F."/>
            <person name="Roux S."/>
            <person name="Paez-Espino D."/>
            <person name="Jungbluth S."/>
            <person name="Walsh D.A."/>
            <person name="Denef V.J."/>
            <person name="McMahon K.D."/>
            <person name="Konstantinidis K.T."/>
            <person name="Eloe-Fadrosh E.A."/>
            <person name="Kyrpides N.C."/>
            <person name="Woyke T."/>
        </authorList>
    </citation>
    <scope>NUCLEOTIDE SEQUENCE</scope>
    <source>
        <strain evidence="10">GVMAG-S-3300011013-78</strain>
    </source>
</reference>
<evidence type="ECO:0000256" key="5">
    <source>
        <dbReference type="ARBA" id="ARBA00022840"/>
    </source>
</evidence>
<dbReference type="GO" id="GO:0005524">
    <property type="term" value="F:ATP binding"/>
    <property type="evidence" value="ECO:0007669"/>
    <property type="project" value="UniProtKB-KW"/>
</dbReference>